<keyword evidence="2" id="KW-1185">Reference proteome</keyword>
<accession>A0A917SG16</accession>
<dbReference type="AlphaFoldDB" id="A0A917SG16"/>
<reference evidence="1" key="1">
    <citation type="journal article" date="2014" name="Int. J. Syst. Evol. Microbiol.">
        <title>Complete genome sequence of Corynebacterium casei LMG S-19264T (=DSM 44701T), isolated from a smear-ripened cheese.</title>
        <authorList>
            <consortium name="US DOE Joint Genome Institute (JGI-PGF)"/>
            <person name="Walter F."/>
            <person name="Albersmeier A."/>
            <person name="Kalinowski J."/>
            <person name="Ruckert C."/>
        </authorList>
    </citation>
    <scope>NUCLEOTIDE SEQUENCE</scope>
    <source>
        <strain evidence="1">CGMCC 4.7306</strain>
    </source>
</reference>
<gene>
    <name evidence="1" type="ORF">GCM10011575_40670</name>
</gene>
<organism evidence="1 2">
    <name type="scientific">Microlunatus endophyticus</name>
    <dbReference type="NCBI Taxonomy" id="1716077"/>
    <lineage>
        <taxon>Bacteria</taxon>
        <taxon>Bacillati</taxon>
        <taxon>Actinomycetota</taxon>
        <taxon>Actinomycetes</taxon>
        <taxon>Propionibacteriales</taxon>
        <taxon>Propionibacteriaceae</taxon>
        <taxon>Microlunatus</taxon>
    </lineage>
</organism>
<name>A0A917SG16_9ACTN</name>
<evidence type="ECO:0000313" key="2">
    <source>
        <dbReference type="Proteomes" id="UP000613840"/>
    </source>
</evidence>
<sequence length="77" mass="8338">MSDDTGQVDDRLRAQSAVQMIMEEHLGCPVQHVTSDHSPSIVNALIMSSRILGEAGIEQFSTTASTFSALSTEAMLW</sequence>
<reference evidence="1" key="2">
    <citation type="submission" date="2020-09" db="EMBL/GenBank/DDBJ databases">
        <authorList>
            <person name="Sun Q."/>
            <person name="Zhou Y."/>
        </authorList>
    </citation>
    <scope>NUCLEOTIDE SEQUENCE</scope>
    <source>
        <strain evidence="1">CGMCC 4.7306</strain>
    </source>
</reference>
<protein>
    <submittedName>
        <fullName evidence="1">Uncharacterized protein</fullName>
    </submittedName>
</protein>
<proteinExistence type="predicted"/>
<evidence type="ECO:0000313" key="1">
    <source>
        <dbReference type="EMBL" id="GGL78220.1"/>
    </source>
</evidence>
<dbReference type="Proteomes" id="UP000613840">
    <property type="component" value="Unassembled WGS sequence"/>
</dbReference>
<dbReference type="EMBL" id="BMMZ01000013">
    <property type="protein sequence ID" value="GGL78220.1"/>
    <property type="molecule type" value="Genomic_DNA"/>
</dbReference>
<comment type="caution">
    <text evidence="1">The sequence shown here is derived from an EMBL/GenBank/DDBJ whole genome shotgun (WGS) entry which is preliminary data.</text>
</comment>